<keyword evidence="2" id="KW-1185">Reference proteome</keyword>
<protein>
    <submittedName>
        <fullName evidence="1">Molybdopterin synthase subunit MoaE</fullName>
    </submittedName>
</protein>
<dbReference type="OrthoDB" id="9794429at2"/>
<dbReference type="CDD" id="cd00756">
    <property type="entry name" value="MoaE"/>
    <property type="match status" value="1"/>
</dbReference>
<dbReference type="Pfam" id="PF02391">
    <property type="entry name" value="MoaE"/>
    <property type="match status" value="1"/>
</dbReference>
<evidence type="ECO:0000313" key="1">
    <source>
        <dbReference type="EMBL" id="SSA39269.1"/>
    </source>
</evidence>
<dbReference type="Proteomes" id="UP000250222">
    <property type="component" value="Unassembled WGS sequence"/>
</dbReference>
<dbReference type="GO" id="GO:0006777">
    <property type="term" value="P:Mo-molybdopterin cofactor biosynthetic process"/>
    <property type="evidence" value="ECO:0007669"/>
    <property type="project" value="InterPro"/>
</dbReference>
<dbReference type="InterPro" id="IPR003448">
    <property type="entry name" value="Mopterin_biosynth_MoaE"/>
</dbReference>
<organism evidence="1 2">
    <name type="scientific">Georgenia satyanarayanai</name>
    <dbReference type="NCBI Taxonomy" id="860221"/>
    <lineage>
        <taxon>Bacteria</taxon>
        <taxon>Bacillati</taxon>
        <taxon>Actinomycetota</taxon>
        <taxon>Actinomycetes</taxon>
        <taxon>Micrococcales</taxon>
        <taxon>Bogoriellaceae</taxon>
        <taxon>Georgenia</taxon>
    </lineage>
</organism>
<sequence length="142" mass="14713">MGEVVLTAMSAEPLDLAAHLAAVSTSATGAVATFTGQVRDHSPDAAGPVVRLEYSAHPDAARALAEIAGEVAAAHDDVRVAVTHRVGVLDVGDVAILACAASSHRDLAFTVCRELVEQVKARLPVWKKQVLDDGSHTWVGSA</sequence>
<evidence type="ECO:0000313" key="2">
    <source>
        <dbReference type="Proteomes" id="UP000250222"/>
    </source>
</evidence>
<reference evidence="1 2" key="1">
    <citation type="submission" date="2016-10" db="EMBL/GenBank/DDBJ databases">
        <authorList>
            <person name="Cai Z."/>
        </authorList>
    </citation>
    <scope>NUCLEOTIDE SEQUENCE [LARGE SCALE GENOMIC DNA]</scope>
    <source>
        <strain evidence="1 2">CGMCC 1.10826</strain>
    </source>
</reference>
<dbReference type="EMBL" id="UETB01000002">
    <property type="protein sequence ID" value="SSA39269.1"/>
    <property type="molecule type" value="Genomic_DNA"/>
</dbReference>
<name>A0A2Y9A9N7_9MICO</name>
<dbReference type="RefSeq" id="WP_110851514.1">
    <property type="nucleotide sequence ID" value="NZ_QKLZ01000002.1"/>
</dbReference>
<gene>
    <name evidence="1" type="ORF">SAMN05216184_102189</name>
</gene>
<dbReference type="SUPFAM" id="SSF54690">
    <property type="entry name" value="Molybdopterin synthase subunit MoaE"/>
    <property type="match status" value="1"/>
</dbReference>
<proteinExistence type="predicted"/>
<accession>A0A2Y9A9N7</accession>
<dbReference type="PANTHER" id="PTHR23404">
    <property type="entry name" value="MOLYBDOPTERIN SYNTHASE RELATED"/>
    <property type="match status" value="1"/>
</dbReference>
<dbReference type="Gene3D" id="3.90.1170.40">
    <property type="entry name" value="Molybdopterin biosynthesis MoaE subunit"/>
    <property type="match status" value="1"/>
</dbReference>
<dbReference type="AlphaFoldDB" id="A0A2Y9A9N7"/>
<dbReference type="InterPro" id="IPR036563">
    <property type="entry name" value="MoaE_sf"/>
</dbReference>